<dbReference type="PRINTS" id="PR00455">
    <property type="entry name" value="HTHTETR"/>
</dbReference>
<dbReference type="SUPFAM" id="SSF46689">
    <property type="entry name" value="Homeodomain-like"/>
    <property type="match status" value="1"/>
</dbReference>
<reference evidence="4" key="1">
    <citation type="submission" date="2019-11" db="EMBL/GenBank/DDBJ databases">
        <authorList>
            <person name="Feng L."/>
        </authorList>
    </citation>
    <scope>NUCLEOTIDE SEQUENCE</scope>
    <source>
        <strain evidence="4">IbartlettiiLFYP30</strain>
    </source>
</reference>
<evidence type="ECO:0000256" key="1">
    <source>
        <dbReference type="ARBA" id="ARBA00023125"/>
    </source>
</evidence>
<evidence type="ECO:0000259" key="3">
    <source>
        <dbReference type="PROSITE" id="PS50977"/>
    </source>
</evidence>
<dbReference type="Pfam" id="PF00440">
    <property type="entry name" value="TetR_N"/>
    <property type="match status" value="1"/>
</dbReference>
<accession>A0A6N3EM16</accession>
<proteinExistence type="predicted"/>
<dbReference type="Gene3D" id="1.10.357.10">
    <property type="entry name" value="Tetracycline Repressor, domain 2"/>
    <property type="match status" value="1"/>
</dbReference>
<feature type="domain" description="HTH tetR-type" evidence="3">
    <location>
        <begin position="2"/>
        <end position="62"/>
    </location>
</feature>
<dbReference type="PROSITE" id="PS50977">
    <property type="entry name" value="HTH_TETR_2"/>
    <property type="match status" value="1"/>
</dbReference>
<evidence type="ECO:0000313" key="4">
    <source>
        <dbReference type="EMBL" id="VYU40904.1"/>
    </source>
</evidence>
<sequence length="200" mass="23843">MCTTKEKILLTSLKLFAQDGYEAVSISKISGELGMAKSALYKHYKNKRDIFDSIINKMDELDYERAREYNMPEGNMDEIIKGYREISIDKIRIYTEAQFKHWTEEEFSSLFRRMLTLEQYRNQEMADLYQKYLVSGPIDYMTHLFAGIIEKKEEAKQLAIEFYGPIFLMYSLYDNKREEDDLAEMLKNHVDRFSKKMDSY</sequence>
<dbReference type="PANTHER" id="PTHR43479">
    <property type="entry name" value="ACREF/ENVCD OPERON REPRESSOR-RELATED"/>
    <property type="match status" value="1"/>
</dbReference>
<dbReference type="RefSeq" id="WP_156531124.1">
    <property type="nucleotide sequence ID" value="NZ_CACRUE010000036.1"/>
</dbReference>
<organism evidence="4">
    <name type="scientific">Intestinibacter bartlettii</name>
    <dbReference type="NCBI Taxonomy" id="261299"/>
    <lineage>
        <taxon>Bacteria</taxon>
        <taxon>Bacillati</taxon>
        <taxon>Bacillota</taxon>
        <taxon>Clostridia</taxon>
        <taxon>Peptostreptococcales</taxon>
        <taxon>Peptostreptococcaceae</taxon>
        <taxon>Intestinibacter</taxon>
    </lineage>
</organism>
<dbReference type="InterPro" id="IPR050624">
    <property type="entry name" value="HTH-type_Tx_Regulator"/>
</dbReference>
<evidence type="ECO:0000256" key="2">
    <source>
        <dbReference type="PROSITE-ProRule" id="PRU00335"/>
    </source>
</evidence>
<gene>
    <name evidence="4" type="primary">mtrR</name>
    <name evidence="4" type="ORF">IBLFYP30_02570</name>
</gene>
<feature type="DNA-binding region" description="H-T-H motif" evidence="2">
    <location>
        <begin position="25"/>
        <end position="44"/>
    </location>
</feature>
<name>A0A6N3EM16_9FIRM</name>
<dbReference type="AlphaFoldDB" id="A0A6N3EM16"/>
<dbReference type="InterPro" id="IPR009057">
    <property type="entry name" value="Homeodomain-like_sf"/>
</dbReference>
<dbReference type="InterPro" id="IPR001647">
    <property type="entry name" value="HTH_TetR"/>
</dbReference>
<dbReference type="GO" id="GO:0003677">
    <property type="term" value="F:DNA binding"/>
    <property type="evidence" value="ECO:0007669"/>
    <property type="project" value="UniProtKB-UniRule"/>
</dbReference>
<dbReference type="PANTHER" id="PTHR43479:SF11">
    <property type="entry name" value="ACREF_ENVCD OPERON REPRESSOR-RELATED"/>
    <property type="match status" value="1"/>
</dbReference>
<protein>
    <submittedName>
        <fullName evidence="4">HTH-type transcriptional regulator MtrR</fullName>
    </submittedName>
</protein>
<dbReference type="EMBL" id="CACRUE010000036">
    <property type="protein sequence ID" value="VYU40904.1"/>
    <property type="molecule type" value="Genomic_DNA"/>
</dbReference>
<keyword evidence="1 2" id="KW-0238">DNA-binding</keyword>